<dbReference type="InterPro" id="IPR012854">
    <property type="entry name" value="Cu_amine_oxidase-like_N"/>
</dbReference>
<dbReference type="Proteomes" id="UP001519287">
    <property type="component" value="Unassembled WGS sequence"/>
</dbReference>
<evidence type="ECO:0000313" key="2">
    <source>
        <dbReference type="EMBL" id="MBP1993045.1"/>
    </source>
</evidence>
<protein>
    <recommendedName>
        <fullName evidence="1">Copper amine oxidase-like N-terminal domain-containing protein</fullName>
    </recommendedName>
</protein>
<organism evidence="2 3">
    <name type="scientific">Paenibacillus eucommiae</name>
    <dbReference type="NCBI Taxonomy" id="1355755"/>
    <lineage>
        <taxon>Bacteria</taxon>
        <taxon>Bacillati</taxon>
        <taxon>Bacillota</taxon>
        <taxon>Bacilli</taxon>
        <taxon>Bacillales</taxon>
        <taxon>Paenibacillaceae</taxon>
        <taxon>Paenibacillus</taxon>
    </lineage>
</organism>
<keyword evidence="3" id="KW-1185">Reference proteome</keyword>
<accession>A0ABS4IZR9</accession>
<sequence>MTNKLMISARLLLLITLLFIGTGIVKTEASTVTDNNIQVSLDANSIAFSYPPFIENSTTLVQFRPIFEKMGLEISWDNHTRTIIGRKQGIQIELQIDNPVAKVNGNSVTLPVAPKLKEGHTFVPVRFISESVQAKVEWDERDRTVAIHSKKEYTSSDAKFHFTVYGLWRNMAGLEKNKSEVDERVQDFATVEDVENLQLAIRYFNFTMLFISAEPQTDETEDITLIDYLDRAKQKAAISNDSIIEEKQMKLFGFDAMQLTYVNDTDWDKRIDTLIVFKSDLQFYSIRYSSYQVTYKSSILYFKELLESMEFQE</sequence>
<comment type="caution">
    <text evidence="2">The sequence shown here is derived from an EMBL/GenBank/DDBJ whole genome shotgun (WGS) entry which is preliminary data.</text>
</comment>
<gene>
    <name evidence="2" type="ORF">J2Z66_004662</name>
</gene>
<dbReference type="InterPro" id="IPR036582">
    <property type="entry name" value="Mao_N_sf"/>
</dbReference>
<evidence type="ECO:0000313" key="3">
    <source>
        <dbReference type="Proteomes" id="UP001519287"/>
    </source>
</evidence>
<dbReference type="RefSeq" id="WP_209974560.1">
    <property type="nucleotide sequence ID" value="NZ_JAGGLB010000016.1"/>
</dbReference>
<dbReference type="EMBL" id="JAGGLB010000016">
    <property type="protein sequence ID" value="MBP1993045.1"/>
    <property type="molecule type" value="Genomic_DNA"/>
</dbReference>
<dbReference type="Pfam" id="PF07833">
    <property type="entry name" value="Cu_amine_oxidN1"/>
    <property type="match status" value="1"/>
</dbReference>
<name>A0ABS4IZR9_9BACL</name>
<dbReference type="SUPFAM" id="SSF55383">
    <property type="entry name" value="Copper amine oxidase, domain N"/>
    <property type="match status" value="1"/>
</dbReference>
<dbReference type="Gene3D" id="3.30.457.10">
    <property type="entry name" value="Copper amine oxidase-like, N-terminal domain"/>
    <property type="match status" value="1"/>
</dbReference>
<feature type="domain" description="Copper amine oxidase-like N-terminal" evidence="1">
    <location>
        <begin position="42"/>
        <end position="147"/>
    </location>
</feature>
<evidence type="ECO:0000259" key="1">
    <source>
        <dbReference type="Pfam" id="PF07833"/>
    </source>
</evidence>
<reference evidence="2 3" key="1">
    <citation type="submission" date="2021-03" db="EMBL/GenBank/DDBJ databases">
        <title>Genomic Encyclopedia of Type Strains, Phase IV (KMG-IV): sequencing the most valuable type-strain genomes for metagenomic binning, comparative biology and taxonomic classification.</title>
        <authorList>
            <person name="Goeker M."/>
        </authorList>
    </citation>
    <scope>NUCLEOTIDE SEQUENCE [LARGE SCALE GENOMIC DNA]</scope>
    <source>
        <strain evidence="2 3">DSM 26048</strain>
    </source>
</reference>
<proteinExistence type="predicted"/>